<dbReference type="Proteomes" id="UP000541136">
    <property type="component" value="Unassembled WGS sequence"/>
</dbReference>
<accession>A0A7W9WN06</accession>
<name>A0A7W9WN06_CASDE</name>
<dbReference type="AlphaFoldDB" id="A0A7W9WN06"/>
<dbReference type="PANTHER" id="PTHR43537">
    <property type="entry name" value="TRANSCRIPTIONAL REGULATOR, GNTR FAMILY"/>
    <property type="match status" value="1"/>
</dbReference>
<dbReference type="PROSITE" id="PS50949">
    <property type="entry name" value="HTH_GNTR"/>
    <property type="match status" value="1"/>
</dbReference>
<dbReference type="InterPro" id="IPR008920">
    <property type="entry name" value="TF_FadR/GntR_C"/>
</dbReference>
<dbReference type="InterPro" id="IPR011711">
    <property type="entry name" value="GntR_C"/>
</dbReference>
<evidence type="ECO:0000256" key="2">
    <source>
        <dbReference type="ARBA" id="ARBA00023125"/>
    </source>
</evidence>
<protein>
    <submittedName>
        <fullName evidence="5">DNA-binding FadR family transcriptional regulator</fullName>
    </submittedName>
</protein>
<dbReference type="PRINTS" id="PR00035">
    <property type="entry name" value="HTHGNTR"/>
</dbReference>
<reference evidence="5 6" key="1">
    <citation type="submission" date="2020-08" db="EMBL/GenBank/DDBJ databases">
        <title>Genomic Encyclopedia of Type Strains, Phase IV (KMG-IV): sequencing the most valuable type-strain genomes for metagenomic binning, comparative biology and taxonomic classification.</title>
        <authorList>
            <person name="Goeker M."/>
        </authorList>
    </citation>
    <scope>NUCLEOTIDE SEQUENCE [LARGE SCALE GENOMIC DNA]</scope>
    <source>
        <strain evidence="5 6">DSM 12141</strain>
    </source>
</reference>
<keyword evidence="3" id="KW-0804">Transcription</keyword>
<sequence length="233" mass="26192">MDNATPPLTTRIVEWLKDEIEQNRLVEGGKLPSEKQLCEQFGVSRSVVREAISQLKSEGLVSSHQGRGVFVNARSARQSFRLSATALDDRDALEHIIELLVAFESAAARHAAMRHTAKDLKSIRRALIGMEYAIINDQPGDSEDYAFHQAICDATHNPHFIALNEYLEQHVRRLIRRARTNTVTRHPDLMMSVQTEHQAILKAIQARDGAGAAQAAETHLRNAARRLDIYLKE</sequence>
<feature type="domain" description="HTH gntR-type" evidence="4">
    <location>
        <begin position="6"/>
        <end position="74"/>
    </location>
</feature>
<comment type="caution">
    <text evidence="5">The sequence shown here is derived from an EMBL/GenBank/DDBJ whole genome shotgun (WGS) entry which is preliminary data.</text>
</comment>
<dbReference type="InterPro" id="IPR036390">
    <property type="entry name" value="WH_DNA-bd_sf"/>
</dbReference>
<proteinExistence type="predicted"/>
<dbReference type="InterPro" id="IPR036388">
    <property type="entry name" value="WH-like_DNA-bd_sf"/>
</dbReference>
<dbReference type="CDD" id="cd07377">
    <property type="entry name" value="WHTH_GntR"/>
    <property type="match status" value="1"/>
</dbReference>
<keyword evidence="1" id="KW-0805">Transcription regulation</keyword>
<dbReference type="PANTHER" id="PTHR43537:SF5">
    <property type="entry name" value="UXU OPERON TRANSCRIPTIONAL REGULATOR"/>
    <property type="match status" value="1"/>
</dbReference>
<dbReference type="Gene3D" id="1.20.120.530">
    <property type="entry name" value="GntR ligand-binding domain-like"/>
    <property type="match status" value="1"/>
</dbReference>
<evidence type="ECO:0000259" key="4">
    <source>
        <dbReference type="PROSITE" id="PS50949"/>
    </source>
</evidence>
<evidence type="ECO:0000313" key="5">
    <source>
        <dbReference type="EMBL" id="MBB6082924.1"/>
    </source>
</evidence>
<keyword evidence="2 5" id="KW-0238">DNA-binding</keyword>
<dbReference type="InterPro" id="IPR000524">
    <property type="entry name" value="Tscrpt_reg_HTH_GntR"/>
</dbReference>
<evidence type="ECO:0000313" key="6">
    <source>
        <dbReference type="Proteomes" id="UP000541136"/>
    </source>
</evidence>
<dbReference type="SMART" id="SM00895">
    <property type="entry name" value="FCD"/>
    <property type="match status" value="1"/>
</dbReference>
<evidence type="ECO:0000256" key="1">
    <source>
        <dbReference type="ARBA" id="ARBA00023015"/>
    </source>
</evidence>
<gene>
    <name evidence="5" type="ORF">HNR28_000953</name>
</gene>
<dbReference type="GO" id="GO:0003700">
    <property type="term" value="F:DNA-binding transcription factor activity"/>
    <property type="evidence" value="ECO:0007669"/>
    <property type="project" value="InterPro"/>
</dbReference>
<dbReference type="SMART" id="SM00345">
    <property type="entry name" value="HTH_GNTR"/>
    <property type="match status" value="1"/>
</dbReference>
<dbReference type="SUPFAM" id="SSF46785">
    <property type="entry name" value="Winged helix' DNA-binding domain"/>
    <property type="match status" value="1"/>
</dbReference>
<dbReference type="Pfam" id="PF00392">
    <property type="entry name" value="GntR"/>
    <property type="match status" value="1"/>
</dbReference>
<dbReference type="RefSeq" id="WP_043681260.1">
    <property type="nucleotide sequence ID" value="NZ_JACHIB010000004.1"/>
</dbReference>
<organism evidence="5 6">
    <name type="scientific">Castellaniella defragrans</name>
    <name type="common">Alcaligenes defragrans</name>
    <dbReference type="NCBI Taxonomy" id="75697"/>
    <lineage>
        <taxon>Bacteria</taxon>
        <taxon>Pseudomonadati</taxon>
        <taxon>Pseudomonadota</taxon>
        <taxon>Betaproteobacteria</taxon>
        <taxon>Burkholderiales</taxon>
        <taxon>Alcaligenaceae</taxon>
        <taxon>Castellaniella</taxon>
    </lineage>
</organism>
<dbReference type="Gene3D" id="1.10.10.10">
    <property type="entry name" value="Winged helix-like DNA-binding domain superfamily/Winged helix DNA-binding domain"/>
    <property type="match status" value="1"/>
</dbReference>
<evidence type="ECO:0000256" key="3">
    <source>
        <dbReference type="ARBA" id="ARBA00023163"/>
    </source>
</evidence>
<dbReference type="Pfam" id="PF07729">
    <property type="entry name" value="FCD"/>
    <property type="match status" value="1"/>
</dbReference>
<dbReference type="SUPFAM" id="SSF48008">
    <property type="entry name" value="GntR ligand-binding domain-like"/>
    <property type="match status" value="1"/>
</dbReference>
<dbReference type="GO" id="GO:0003677">
    <property type="term" value="F:DNA binding"/>
    <property type="evidence" value="ECO:0007669"/>
    <property type="project" value="UniProtKB-KW"/>
</dbReference>
<dbReference type="EMBL" id="JACHIB010000004">
    <property type="protein sequence ID" value="MBB6082924.1"/>
    <property type="molecule type" value="Genomic_DNA"/>
</dbReference>